<evidence type="ECO:0000256" key="5">
    <source>
        <dbReference type="ARBA" id="ARBA00023180"/>
    </source>
</evidence>
<dbReference type="GO" id="GO:0043256">
    <property type="term" value="C:laminin complex"/>
    <property type="evidence" value="ECO:0007669"/>
    <property type="project" value="TreeGrafter"/>
</dbReference>
<dbReference type="InterPro" id="IPR008211">
    <property type="entry name" value="Laminin_N"/>
</dbReference>
<evidence type="ECO:0000256" key="7">
    <source>
        <dbReference type="PROSITE-ProRule" id="PRU00460"/>
    </source>
</evidence>
<dbReference type="PROSITE" id="PS51117">
    <property type="entry name" value="LAMININ_NTER"/>
    <property type="match status" value="1"/>
</dbReference>
<dbReference type="OMA" id="HNCRVEF"/>
<organism evidence="11 12">
    <name type="scientific">Haplochromis burtoni</name>
    <name type="common">Burton's mouthbrooder</name>
    <name type="synonym">Chromis burtoni</name>
    <dbReference type="NCBI Taxonomy" id="8153"/>
    <lineage>
        <taxon>Eukaryota</taxon>
        <taxon>Metazoa</taxon>
        <taxon>Chordata</taxon>
        <taxon>Craniata</taxon>
        <taxon>Vertebrata</taxon>
        <taxon>Euteleostomi</taxon>
        <taxon>Actinopterygii</taxon>
        <taxon>Neopterygii</taxon>
        <taxon>Teleostei</taxon>
        <taxon>Neoteleostei</taxon>
        <taxon>Acanthomorphata</taxon>
        <taxon>Ovalentaria</taxon>
        <taxon>Cichlomorphae</taxon>
        <taxon>Cichliformes</taxon>
        <taxon>Cichlidae</taxon>
        <taxon>African cichlids</taxon>
        <taxon>Pseudocrenilabrinae</taxon>
        <taxon>Haplochromini</taxon>
        <taxon>Haplochromis</taxon>
    </lineage>
</organism>
<protein>
    <submittedName>
        <fullName evidence="11">Si:dkey-202e22.2</fullName>
    </submittedName>
</protein>
<evidence type="ECO:0000259" key="9">
    <source>
        <dbReference type="PROSITE" id="PS50189"/>
    </source>
</evidence>
<dbReference type="Pfam" id="PF00055">
    <property type="entry name" value="Laminin_N"/>
    <property type="match status" value="1"/>
</dbReference>
<evidence type="ECO:0000256" key="3">
    <source>
        <dbReference type="ARBA" id="ARBA00022729"/>
    </source>
</evidence>
<evidence type="ECO:0000313" key="12">
    <source>
        <dbReference type="Proteomes" id="UP000264840"/>
    </source>
</evidence>
<dbReference type="STRING" id="8153.ENSHBUP00000027927"/>
<dbReference type="PANTHER" id="PTHR10574:SF419">
    <property type="entry name" value="LAMININ SUBUNIT ALPHA-3-RELATED"/>
    <property type="match status" value="1"/>
</dbReference>
<dbReference type="GO" id="GO:0034446">
    <property type="term" value="P:substrate adhesion-dependent cell spreading"/>
    <property type="evidence" value="ECO:0007669"/>
    <property type="project" value="TreeGrafter"/>
</dbReference>
<keyword evidence="4 7" id="KW-1015">Disulfide bond</keyword>
<dbReference type="PROSITE" id="PS50027">
    <property type="entry name" value="EGF_LAM_2"/>
    <property type="match status" value="1"/>
</dbReference>
<keyword evidence="6 7" id="KW-0424">Laminin EGF-like domain</keyword>
<dbReference type="Proteomes" id="UP000264840">
    <property type="component" value="Unplaced"/>
</dbReference>
<dbReference type="FunFam" id="2.10.25.10:FF:000074">
    <property type="entry name" value="Laminin subunit alpha"/>
    <property type="match status" value="1"/>
</dbReference>
<dbReference type="GO" id="GO:0007411">
    <property type="term" value="P:axon guidance"/>
    <property type="evidence" value="ECO:0007669"/>
    <property type="project" value="TreeGrafter"/>
</dbReference>
<feature type="disulfide bond" evidence="7">
    <location>
        <begin position="395"/>
        <end position="404"/>
    </location>
</feature>
<sequence length="568" mass="61809">MLEPTSAGKRVTHHACFSSCLDRACSPPIGNLASGRTLFTLSNCCGNSTSQHPLCPQPSVSPQACSQDPHPALHMTDDPFLHPDTWWASGGGRTMRGQQDEIRLDLETKFCLTHLVLVFKSPRPAAMAIERSVDFGKTWEALKVFAYNCSLEFGLPDDFNQPGSPCTSRYTDAAPCTGGEVILRTLNPSSAMTLDPYSPEALSHLTITNLRVRLLKSQTFHSPPSSSENSASAPYAIYTLLARGTCLCHGHAEYCVPHNNGNKETEDSNMVSILSCMYRVTCSLSLISLILIAVTSHILTTKECECHGHAATCHFSQRAWLSSGRLSGGVCEDCQHNTAGRRCHRCRYGYHRRPSLPLSSPHTCTRCRCDPQGSFPSPPGKEEPWCHPRSGQCHCKSGVGGTSCSHCLPGYWGFGGEGCKPCTCPHQCDPFTGQSHLSQELTVSALHYTGDVNLSASELCKTKHDYVIKANVLSAHDKGSHAEVHVKVRKVLRSGQVALRLGTASIYPLSWTSRGCTCPILNPGMEYLLAGKEERGTGRLLVTMQSVVVPWTPRVGLIVSNSLRNGCR</sequence>
<evidence type="ECO:0000256" key="1">
    <source>
        <dbReference type="ARBA" id="ARBA00004613"/>
    </source>
</evidence>
<dbReference type="GO" id="GO:0009887">
    <property type="term" value="P:animal organ morphogenesis"/>
    <property type="evidence" value="ECO:0007669"/>
    <property type="project" value="TreeGrafter"/>
</dbReference>
<dbReference type="InterPro" id="IPR008993">
    <property type="entry name" value="TIMP-like_OB-fold"/>
</dbReference>
<dbReference type="GO" id="GO:0005576">
    <property type="term" value="C:extracellular region"/>
    <property type="evidence" value="ECO:0007669"/>
    <property type="project" value="UniProtKB-SubCell"/>
</dbReference>
<evidence type="ECO:0000259" key="8">
    <source>
        <dbReference type="PROSITE" id="PS50027"/>
    </source>
</evidence>
<dbReference type="Gene3D" id="2.60.120.260">
    <property type="entry name" value="Galactose-binding domain-like"/>
    <property type="match status" value="1"/>
</dbReference>
<dbReference type="Ensembl" id="ENSHBUT00000016642.1">
    <property type="protein sequence ID" value="ENSHBUP00000027927.1"/>
    <property type="gene ID" value="ENSHBUG00000011506.1"/>
</dbReference>
<dbReference type="Pfam" id="PF00053">
    <property type="entry name" value="EGF_laminin"/>
    <property type="match status" value="2"/>
</dbReference>
<feature type="domain" description="Laminin EGF-like" evidence="8">
    <location>
        <begin position="367"/>
        <end position="421"/>
    </location>
</feature>
<keyword evidence="2" id="KW-0964">Secreted</keyword>
<dbReference type="Gene3D" id="2.10.25.10">
    <property type="entry name" value="Laminin"/>
    <property type="match status" value="2"/>
</dbReference>
<dbReference type="CDD" id="cd00055">
    <property type="entry name" value="EGF_Lam"/>
    <property type="match status" value="2"/>
</dbReference>
<keyword evidence="3" id="KW-0732">Signal</keyword>
<evidence type="ECO:0000313" key="11">
    <source>
        <dbReference type="Ensembl" id="ENSHBUP00000027927.1"/>
    </source>
</evidence>
<dbReference type="AlphaFoldDB" id="A0A3Q3CQ71"/>
<reference evidence="11" key="2">
    <citation type="submission" date="2025-09" db="UniProtKB">
        <authorList>
            <consortium name="Ensembl"/>
        </authorList>
    </citation>
    <scope>IDENTIFICATION</scope>
</reference>
<dbReference type="SMART" id="SM00643">
    <property type="entry name" value="C345C"/>
    <property type="match status" value="1"/>
</dbReference>
<dbReference type="Gene3D" id="2.40.50.120">
    <property type="match status" value="1"/>
</dbReference>
<dbReference type="InterPro" id="IPR018933">
    <property type="entry name" value="Netrin_module_non-TIMP"/>
</dbReference>
<name>A0A3Q3CQ71_HAPBU</name>
<accession>A0A3Q3CQ71</accession>
<dbReference type="SUPFAM" id="SSF57196">
    <property type="entry name" value="EGF/Laminin"/>
    <property type="match status" value="2"/>
</dbReference>
<dbReference type="SUPFAM" id="SSF50242">
    <property type="entry name" value="TIMP-like"/>
    <property type="match status" value="1"/>
</dbReference>
<dbReference type="GeneTree" id="ENSGT00940000166464"/>
<dbReference type="GO" id="GO:0009888">
    <property type="term" value="P:tissue development"/>
    <property type="evidence" value="ECO:0007669"/>
    <property type="project" value="TreeGrafter"/>
</dbReference>
<comment type="subcellular location">
    <subcellularLocation>
        <location evidence="1">Secreted</location>
    </subcellularLocation>
</comment>
<proteinExistence type="predicted"/>
<evidence type="ECO:0000259" key="10">
    <source>
        <dbReference type="PROSITE" id="PS51117"/>
    </source>
</evidence>
<dbReference type="SMART" id="SM00180">
    <property type="entry name" value="EGF_Lam"/>
    <property type="match status" value="2"/>
</dbReference>
<dbReference type="GO" id="GO:0070831">
    <property type="term" value="P:basement membrane assembly"/>
    <property type="evidence" value="ECO:0007669"/>
    <property type="project" value="TreeGrafter"/>
</dbReference>
<feature type="domain" description="NTR" evidence="9">
    <location>
        <begin position="424"/>
        <end position="567"/>
    </location>
</feature>
<reference evidence="11" key="1">
    <citation type="submission" date="2025-08" db="UniProtKB">
        <authorList>
            <consortium name="Ensembl"/>
        </authorList>
    </citation>
    <scope>IDENTIFICATION</scope>
</reference>
<dbReference type="InterPro" id="IPR002049">
    <property type="entry name" value="LE_dom"/>
</dbReference>
<dbReference type="Pfam" id="PF01759">
    <property type="entry name" value="NTR"/>
    <property type="match status" value="1"/>
</dbReference>
<keyword evidence="5" id="KW-0325">Glycoprotein</keyword>
<dbReference type="PROSITE" id="PS50189">
    <property type="entry name" value="NTR"/>
    <property type="match status" value="1"/>
</dbReference>
<evidence type="ECO:0000256" key="2">
    <source>
        <dbReference type="ARBA" id="ARBA00022525"/>
    </source>
</evidence>
<dbReference type="InterPro" id="IPR050440">
    <property type="entry name" value="Laminin/Netrin_ECM"/>
</dbReference>
<dbReference type="GO" id="GO:0016477">
    <property type="term" value="P:cell migration"/>
    <property type="evidence" value="ECO:0007669"/>
    <property type="project" value="TreeGrafter"/>
</dbReference>
<comment type="caution">
    <text evidence="7">Lacks conserved residue(s) required for the propagation of feature annotation.</text>
</comment>
<evidence type="ECO:0000256" key="6">
    <source>
        <dbReference type="ARBA" id="ARBA00023292"/>
    </source>
</evidence>
<dbReference type="PANTHER" id="PTHR10574">
    <property type="entry name" value="NETRIN/LAMININ-RELATED"/>
    <property type="match status" value="1"/>
</dbReference>
<dbReference type="SMART" id="SM00136">
    <property type="entry name" value="LamNT"/>
    <property type="match status" value="1"/>
</dbReference>
<dbReference type="InterPro" id="IPR001134">
    <property type="entry name" value="Netrin_domain"/>
</dbReference>
<evidence type="ECO:0000256" key="4">
    <source>
        <dbReference type="ARBA" id="ARBA00023157"/>
    </source>
</evidence>
<dbReference type="PROSITE" id="PS01248">
    <property type="entry name" value="EGF_LAM_1"/>
    <property type="match status" value="1"/>
</dbReference>
<keyword evidence="12" id="KW-1185">Reference proteome</keyword>
<feature type="domain" description="Laminin N-terminal" evidence="10">
    <location>
        <begin position="21"/>
        <end position="245"/>
    </location>
</feature>